<feature type="region of interest" description="Disordered" evidence="3">
    <location>
        <begin position="236"/>
        <end position="288"/>
    </location>
</feature>
<evidence type="ECO:0000259" key="4">
    <source>
        <dbReference type="PROSITE" id="PS50102"/>
    </source>
</evidence>
<dbReference type="InterPro" id="IPR045537">
    <property type="entry name" value="Lar7_xRRM"/>
</dbReference>
<dbReference type="SMART" id="SM00360">
    <property type="entry name" value="RRM"/>
    <property type="match status" value="1"/>
</dbReference>
<feature type="region of interest" description="Disordered" evidence="3">
    <location>
        <begin position="404"/>
        <end position="498"/>
    </location>
</feature>
<dbReference type="CDD" id="cd00590">
    <property type="entry name" value="RRM_SF"/>
    <property type="match status" value="1"/>
</dbReference>
<protein>
    <recommendedName>
        <fullName evidence="8">RRM domain-containing protein</fullName>
    </recommendedName>
</protein>
<gene>
    <name evidence="6" type="ORF">INT43_002867</name>
</gene>
<evidence type="ECO:0000256" key="3">
    <source>
        <dbReference type="SAM" id="MobiDB-lite"/>
    </source>
</evidence>
<organism evidence="6 7">
    <name type="scientific">Mortierella isabellina</name>
    <name type="common">Filamentous fungus</name>
    <name type="synonym">Umbelopsis isabellina</name>
    <dbReference type="NCBI Taxonomy" id="91625"/>
    <lineage>
        <taxon>Eukaryota</taxon>
        <taxon>Fungi</taxon>
        <taxon>Fungi incertae sedis</taxon>
        <taxon>Mucoromycota</taxon>
        <taxon>Mucoromycotina</taxon>
        <taxon>Umbelopsidomycetes</taxon>
        <taxon>Umbelopsidales</taxon>
        <taxon>Umbelopsidaceae</taxon>
        <taxon>Umbelopsis</taxon>
    </lineage>
</organism>
<evidence type="ECO:0000313" key="6">
    <source>
        <dbReference type="EMBL" id="KAG2186429.1"/>
    </source>
</evidence>
<comment type="caution">
    <text evidence="6">The sequence shown here is derived from an EMBL/GenBank/DDBJ whole genome shotgun (WGS) entry which is preliminary data.</text>
</comment>
<feature type="compositionally biased region" description="Basic residues" evidence="3">
    <location>
        <begin position="474"/>
        <end position="492"/>
    </location>
</feature>
<dbReference type="GO" id="GO:0070034">
    <property type="term" value="F:telomerase RNA binding"/>
    <property type="evidence" value="ECO:0007669"/>
    <property type="project" value="InterPro"/>
</dbReference>
<evidence type="ECO:0000259" key="5">
    <source>
        <dbReference type="PROSITE" id="PS50961"/>
    </source>
</evidence>
<feature type="compositionally biased region" description="Polar residues" evidence="3">
    <location>
        <begin position="263"/>
        <end position="288"/>
    </location>
</feature>
<dbReference type="Pfam" id="PF00076">
    <property type="entry name" value="RRM_1"/>
    <property type="match status" value="1"/>
</dbReference>
<evidence type="ECO:0000256" key="1">
    <source>
        <dbReference type="ARBA" id="ARBA00022884"/>
    </source>
</evidence>
<feature type="domain" description="HTH La-type RNA-binding" evidence="5">
    <location>
        <begin position="2"/>
        <end position="95"/>
    </location>
</feature>
<dbReference type="AlphaFoldDB" id="A0A8H7UPN7"/>
<keyword evidence="1 2" id="KW-0694">RNA-binding</keyword>
<dbReference type="OrthoDB" id="439993at2759"/>
<keyword evidence="7" id="KW-1185">Reference proteome</keyword>
<dbReference type="PROSITE" id="PS50102">
    <property type="entry name" value="RRM"/>
    <property type="match status" value="1"/>
</dbReference>
<feature type="domain" description="RRM" evidence="4">
    <location>
        <begin position="103"/>
        <end position="181"/>
    </location>
</feature>
<dbReference type="Gene3D" id="3.30.70.330">
    <property type="match status" value="1"/>
</dbReference>
<name>A0A8H7UPN7_MORIS</name>
<feature type="compositionally biased region" description="Basic and acidic residues" evidence="3">
    <location>
        <begin position="448"/>
        <end position="457"/>
    </location>
</feature>
<dbReference type="Proteomes" id="UP000654370">
    <property type="component" value="Unassembled WGS sequence"/>
</dbReference>
<dbReference type="InterPro" id="IPR006630">
    <property type="entry name" value="La_HTH"/>
</dbReference>
<reference evidence="6" key="1">
    <citation type="submission" date="2020-12" db="EMBL/GenBank/DDBJ databases">
        <title>Metabolic potential, ecology and presence of endohyphal bacteria is reflected in genomic diversity of Mucoromycotina.</title>
        <authorList>
            <person name="Muszewska A."/>
            <person name="Okrasinska A."/>
            <person name="Steczkiewicz K."/>
            <person name="Drgas O."/>
            <person name="Orlowska M."/>
            <person name="Perlinska-Lenart U."/>
            <person name="Aleksandrzak-Piekarczyk T."/>
            <person name="Szatraj K."/>
            <person name="Zielenkiewicz U."/>
            <person name="Pilsyk S."/>
            <person name="Malc E."/>
            <person name="Mieczkowski P."/>
            <person name="Kruszewska J.S."/>
            <person name="Biernat P."/>
            <person name="Pawlowska J."/>
        </authorList>
    </citation>
    <scope>NUCLEOTIDE SEQUENCE</scope>
    <source>
        <strain evidence="6">WA0000067209</strain>
    </source>
</reference>
<dbReference type="InterPro" id="IPR012677">
    <property type="entry name" value="Nucleotide-bd_a/b_plait_sf"/>
</dbReference>
<accession>A0A8H7UPN7</accession>
<proteinExistence type="predicted"/>
<dbReference type="EMBL" id="JAEPQZ010000001">
    <property type="protein sequence ID" value="KAG2186429.1"/>
    <property type="molecule type" value="Genomic_DNA"/>
</dbReference>
<evidence type="ECO:0000313" key="7">
    <source>
        <dbReference type="Proteomes" id="UP000654370"/>
    </source>
</evidence>
<dbReference type="InterPro" id="IPR035979">
    <property type="entry name" value="RBD_domain_sf"/>
</dbReference>
<dbReference type="InterPro" id="IPR000504">
    <property type="entry name" value="RRM_dom"/>
</dbReference>
<dbReference type="Pfam" id="PF19977">
    <property type="entry name" value="xRRM"/>
    <property type="match status" value="1"/>
</dbReference>
<dbReference type="GO" id="GO:1904868">
    <property type="term" value="P:telomerase catalytic core complex assembly"/>
    <property type="evidence" value="ECO:0007669"/>
    <property type="project" value="InterPro"/>
</dbReference>
<evidence type="ECO:0008006" key="8">
    <source>
        <dbReference type="Google" id="ProtNLM"/>
    </source>
</evidence>
<dbReference type="PROSITE" id="PS50961">
    <property type="entry name" value="HTH_LA"/>
    <property type="match status" value="1"/>
</dbReference>
<evidence type="ECO:0000256" key="2">
    <source>
        <dbReference type="PROSITE-ProRule" id="PRU00332"/>
    </source>
</evidence>
<sequence length="498" mass="56535">MQNSTHDRLQAVAASIDACMTDEAYNNDHSLRALISMSEDAYIPLDFFQTKPPVAVYSASIEEMAEAVSKYCTYTLELDDSKTRVSRLKPFEQSSRKDALTPWSIYVENLKPPYHTPEKIKELFETIDPVHHVYFPETLFGDQNFHGFCFVEFQEPQSVHKAVRVFDRFSPKSQISSYAKDKDKAKYVEANTIANQLHLRVMTKIDWEKLKDKYSAQQQGLRQQLQVLWDELNGVSSATPKRTPPSKPDHTAFITDIRGPKLQQKQASKQPSTTKQPTPLQSSTPNQGVSEIAAEKSLPYDQGVVVHVDKIQPRTNKTVLKISYVLGSLTWNCAKCDVRLSSPEDAQKLVSFFNDNEITQLKADDTIGTKEKIEALEPLKLRILAGKEEEIYWETQERKQVRYSEVRQTRASKRLQGDQVVNAKEDTPTSVDSEIPSKAVKQPKKRARTSDEPKPLDDQTLMQSSGEQEAKTKTASKKAKKSQGSKKSKNQHVHFPQD</sequence>
<dbReference type="SUPFAM" id="SSF54928">
    <property type="entry name" value="RNA-binding domain, RBD"/>
    <property type="match status" value="1"/>
</dbReference>